<dbReference type="InterPro" id="IPR011009">
    <property type="entry name" value="Kinase-like_dom_sf"/>
</dbReference>
<dbReference type="OrthoDB" id="4062651at2759"/>
<dbReference type="GO" id="GO:0005524">
    <property type="term" value="F:ATP binding"/>
    <property type="evidence" value="ECO:0007669"/>
    <property type="project" value="InterPro"/>
</dbReference>
<dbReference type="Proteomes" id="UP000232875">
    <property type="component" value="Unassembled WGS sequence"/>
</dbReference>
<feature type="region of interest" description="Disordered" evidence="1">
    <location>
        <begin position="97"/>
        <end position="116"/>
    </location>
</feature>
<evidence type="ECO:0000256" key="1">
    <source>
        <dbReference type="SAM" id="MobiDB-lite"/>
    </source>
</evidence>
<proteinExistence type="predicted"/>
<name>A0A2N1J7F3_9BASI</name>
<accession>A0A2N1J7F3</accession>
<sequence>MVGPVWKGVMSAVTATSDQWNNAPTLVPMHASALGIIAERTQEMVPVNAHALEGAVWLGGCAGDTAQADAADTAASDSADGETLTHAMAHAQLAGACHPSLNNSTPIPETPTDRGAAKMPSLWRQLPSVASRRIRRSHLLRSATRRERSLSRPSSPEVGMQRDVVPSIPLYGDKPILKLEPRRAVEYVEGTLYDKSGPFMEGATTDSLSVRLFCAPESGVSYLITTPDNRVFSAAKRRRWAMDNEGHFFAAMELKSVEAKLTSVSSANDPVFAEEYEEDLRNHFLDDALDELQKAETLTHPRPLLAPHILQTEDEKIVRLEEDYPEEAFFAIAGCTDEELYPVIALVFVEAITTLWWLHSHGWMHGDIKLENLMFTRDKDLVLIDFENASPFRGSRSHDGKIQLLSFDWTPPELEVSLLGRRMGPSGDLWALGCNLIRAFALRDGVEDSIVRESLLGAGRAAFFAFRKSLLPPSGPNDEPGYGVDLLPIVDAPEAKLDTVPRYQVHPARLLRRFARTAPCLLQYLLAYSVAPTPAERCEYKGMQLAKSMRDDSANADLWRLAKRALSVSIDMSGSAWVRPKLDEARTIMELEHTST</sequence>
<reference evidence="3 4" key="1">
    <citation type="submission" date="2017-10" db="EMBL/GenBank/DDBJ databases">
        <title>A novel species of cold-tolerant Malassezia isolated from bats.</title>
        <authorList>
            <person name="Lorch J.M."/>
            <person name="Palmer J.M."/>
            <person name="Vanderwolf K.J."/>
            <person name="Schmidt K.Z."/>
            <person name="Verant M.L."/>
            <person name="Weller T.J."/>
            <person name="Blehert D.S."/>
        </authorList>
    </citation>
    <scope>NUCLEOTIDE SEQUENCE [LARGE SCALE GENOMIC DNA]</scope>
    <source>
        <strain evidence="3 4">NWHC:44797-103</strain>
    </source>
</reference>
<dbReference type="STRING" id="2020962.A0A2N1J7F3"/>
<dbReference type="Pfam" id="PF00069">
    <property type="entry name" value="Pkinase"/>
    <property type="match status" value="1"/>
</dbReference>
<dbReference type="SMART" id="SM00220">
    <property type="entry name" value="S_TKc"/>
    <property type="match status" value="1"/>
</dbReference>
<evidence type="ECO:0000259" key="2">
    <source>
        <dbReference type="PROSITE" id="PS50011"/>
    </source>
</evidence>
<feature type="domain" description="Protein kinase" evidence="2">
    <location>
        <begin position="234"/>
        <end position="549"/>
    </location>
</feature>
<dbReference type="PROSITE" id="PS50011">
    <property type="entry name" value="PROTEIN_KINASE_DOM"/>
    <property type="match status" value="1"/>
</dbReference>
<dbReference type="AlphaFoldDB" id="A0A2N1J7F3"/>
<keyword evidence="4" id="KW-1185">Reference proteome</keyword>
<evidence type="ECO:0000313" key="4">
    <source>
        <dbReference type="Proteomes" id="UP000232875"/>
    </source>
</evidence>
<dbReference type="Gene3D" id="1.10.510.10">
    <property type="entry name" value="Transferase(Phosphotransferase) domain 1"/>
    <property type="match status" value="1"/>
</dbReference>
<dbReference type="EMBL" id="KZ454995">
    <property type="protein sequence ID" value="PKI82487.1"/>
    <property type="molecule type" value="Genomic_DNA"/>
</dbReference>
<organism evidence="3 4">
    <name type="scientific">Malassezia vespertilionis</name>
    <dbReference type="NCBI Taxonomy" id="2020962"/>
    <lineage>
        <taxon>Eukaryota</taxon>
        <taxon>Fungi</taxon>
        <taxon>Dikarya</taxon>
        <taxon>Basidiomycota</taxon>
        <taxon>Ustilaginomycotina</taxon>
        <taxon>Malasseziomycetes</taxon>
        <taxon>Malasseziales</taxon>
        <taxon>Malasseziaceae</taxon>
        <taxon>Malassezia</taxon>
    </lineage>
</organism>
<dbReference type="GO" id="GO:0004672">
    <property type="term" value="F:protein kinase activity"/>
    <property type="evidence" value="ECO:0007669"/>
    <property type="project" value="InterPro"/>
</dbReference>
<protein>
    <recommendedName>
        <fullName evidence="2">Protein kinase domain-containing protein</fullName>
    </recommendedName>
</protein>
<dbReference type="InterPro" id="IPR000719">
    <property type="entry name" value="Prot_kinase_dom"/>
</dbReference>
<gene>
    <name evidence="3" type="ORF">MVES_003664</name>
</gene>
<dbReference type="SUPFAM" id="SSF56112">
    <property type="entry name" value="Protein kinase-like (PK-like)"/>
    <property type="match status" value="1"/>
</dbReference>
<feature type="region of interest" description="Disordered" evidence="1">
    <location>
        <begin position="137"/>
        <end position="161"/>
    </location>
</feature>
<evidence type="ECO:0000313" key="3">
    <source>
        <dbReference type="EMBL" id="PKI82487.1"/>
    </source>
</evidence>